<dbReference type="EMBL" id="CM055110">
    <property type="protein sequence ID" value="KAJ7521376.1"/>
    <property type="molecule type" value="Genomic_DNA"/>
</dbReference>
<accession>A0ACC2AV27</accession>
<organism evidence="1 2">
    <name type="scientific">Diphasiastrum complanatum</name>
    <name type="common">Issler's clubmoss</name>
    <name type="synonym">Lycopodium complanatum</name>
    <dbReference type="NCBI Taxonomy" id="34168"/>
    <lineage>
        <taxon>Eukaryota</taxon>
        <taxon>Viridiplantae</taxon>
        <taxon>Streptophyta</taxon>
        <taxon>Embryophyta</taxon>
        <taxon>Tracheophyta</taxon>
        <taxon>Lycopodiopsida</taxon>
        <taxon>Lycopodiales</taxon>
        <taxon>Lycopodiaceae</taxon>
        <taxon>Lycopodioideae</taxon>
        <taxon>Diphasiastrum</taxon>
    </lineage>
</organism>
<proteinExistence type="predicted"/>
<evidence type="ECO:0000313" key="1">
    <source>
        <dbReference type="EMBL" id="KAJ7521376.1"/>
    </source>
</evidence>
<gene>
    <name evidence="1" type="ORF">O6H91_19G051100</name>
</gene>
<evidence type="ECO:0000313" key="2">
    <source>
        <dbReference type="Proteomes" id="UP001162992"/>
    </source>
</evidence>
<name>A0ACC2AV27_DIPCM</name>
<dbReference type="Proteomes" id="UP001162992">
    <property type="component" value="Chromosome 19"/>
</dbReference>
<comment type="caution">
    <text evidence="1">The sequence shown here is derived from an EMBL/GenBank/DDBJ whole genome shotgun (WGS) entry which is preliminary data.</text>
</comment>
<keyword evidence="2" id="KW-1185">Reference proteome</keyword>
<protein>
    <submittedName>
        <fullName evidence="1">Uncharacterized protein</fullName>
    </submittedName>
</protein>
<sequence length="103" mass="12038">MHGPVLIETVLRWTTMKLFWLMRQRDTMMSSTSTAQIVDVDSDDDVEESEQWDFDDFQRCHLPSYAEGMATALERHGDSEMHSCRNTRRSCVFVDDECQEDTP</sequence>
<reference evidence="2" key="1">
    <citation type="journal article" date="2024" name="Proc. Natl. Acad. Sci. U.S.A.">
        <title>Extraordinary preservation of gene collinearity over three hundred million years revealed in homosporous lycophytes.</title>
        <authorList>
            <person name="Li C."/>
            <person name="Wickell D."/>
            <person name="Kuo L.Y."/>
            <person name="Chen X."/>
            <person name="Nie B."/>
            <person name="Liao X."/>
            <person name="Peng D."/>
            <person name="Ji J."/>
            <person name="Jenkins J."/>
            <person name="Williams M."/>
            <person name="Shu S."/>
            <person name="Plott C."/>
            <person name="Barry K."/>
            <person name="Rajasekar S."/>
            <person name="Grimwood J."/>
            <person name="Han X."/>
            <person name="Sun S."/>
            <person name="Hou Z."/>
            <person name="He W."/>
            <person name="Dai G."/>
            <person name="Sun C."/>
            <person name="Schmutz J."/>
            <person name="Leebens-Mack J.H."/>
            <person name="Li F.W."/>
            <person name="Wang L."/>
        </authorList>
    </citation>
    <scope>NUCLEOTIDE SEQUENCE [LARGE SCALE GENOMIC DNA]</scope>
    <source>
        <strain evidence="2">cv. PW_Plant_1</strain>
    </source>
</reference>